<dbReference type="RefSeq" id="WP_013651209.1">
    <property type="nucleotide sequence ID" value="NC_015259.1"/>
</dbReference>
<feature type="transmembrane region" description="Helical" evidence="6">
    <location>
        <begin position="215"/>
        <end position="237"/>
    </location>
</feature>
<dbReference type="HOGENOM" id="CLU_033863_10_0_5"/>
<keyword evidence="9" id="KW-1185">Reference proteome</keyword>
<gene>
    <name evidence="8" type="ordered locus">SL003B_0450</name>
</gene>
<feature type="domain" description="EamA" evidence="7">
    <location>
        <begin position="157"/>
        <end position="287"/>
    </location>
</feature>
<keyword evidence="3 6" id="KW-0812">Transmembrane</keyword>
<comment type="subcellular location">
    <subcellularLocation>
        <location evidence="1">Membrane</location>
        <topology evidence="1">Multi-pass membrane protein</topology>
    </subcellularLocation>
</comment>
<feature type="transmembrane region" description="Helical" evidence="6">
    <location>
        <begin position="127"/>
        <end position="146"/>
    </location>
</feature>
<dbReference type="InterPro" id="IPR037185">
    <property type="entry name" value="EmrE-like"/>
</dbReference>
<feature type="transmembrane region" description="Helical" evidence="6">
    <location>
        <begin position="249"/>
        <end position="265"/>
    </location>
</feature>
<dbReference type="AlphaFoldDB" id="F2J315"/>
<organism evidence="8 9">
    <name type="scientific">Polymorphum gilvum (strain LMG 25793 / CGMCC 1.9160 / SL003B-26A1)</name>
    <dbReference type="NCBI Taxonomy" id="991905"/>
    <lineage>
        <taxon>Bacteria</taxon>
        <taxon>Pseudomonadati</taxon>
        <taxon>Pseudomonadota</taxon>
        <taxon>Alphaproteobacteria</taxon>
        <taxon>Rhodobacterales</taxon>
        <taxon>Paracoccaceae</taxon>
        <taxon>Polymorphum</taxon>
    </lineage>
</organism>
<dbReference type="PANTHER" id="PTHR32322">
    <property type="entry name" value="INNER MEMBRANE TRANSPORTER"/>
    <property type="match status" value="1"/>
</dbReference>
<keyword evidence="5 6" id="KW-0472">Membrane</keyword>
<evidence type="ECO:0000256" key="2">
    <source>
        <dbReference type="ARBA" id="ARBA00007362"/>
    </source>
</evidence>
<dbReference type="EMBL" id="CP002568">
    <property type="protein sequence ID" value="ADZ68885.1"/>
    <property type="molecule type" value="Genomic_DNA"/>
</dbReference>
<feature type="transmembrane region" description="Helical" evidence="6">
    <location>
        <begin position="184"/>
        <end position="203"/>
    </location>
</feature>
<dbReference type="Pfam" id="PF00892">
    <property type="entry name" value="EamA"/>
    <property type="match status" value="2"/>
</dbReference>
<reference evidence="8 9" key="1">
    <citation type="journal article" date="2011" name="J. Bacteriol.">
        <title>Complete genome sequence of Polymorphum gilvum SL003B-26A1T, a crude oil-degrading bacterium from oil-polluted saline soil.</title>
        <authorList>
            <person name="Li S.G."/>
            <person name="Tang Y.Q."/>
            <person name="Nie Y."/>
            <person name="Cai M."/>
            <person name="Wu X.L."/>
        </authorList>
    </citation>
    <scope>NUCLEOTIDE SEQUENCE [LARGE SCALE GENOMIC DNA]</scope>
    <source>
        <strain evidence="9">LMG 25793 / CGMCC 1.9160 / SL003B-26A1</strain>
    </source>
</reference>
<evidence type="ECO:0000256" key="1">
    <source>
        <dbReference type="ARBA" id="ARBA00004141"/>
    </source>
</evidence>
<dbReference type="Proteomes" id="UP000008130">
    <property type="component" value="Chromosome"/>
</dbReference>
<feature type="transmembrane region" description="Helical" evidence="6">
    <location>
        <begin position="96"/>
        <end position="118"/>
    </location>
</feature>
<feature type="transmembrane region" description="Helical" evidence="6">
    <location>
        <begin position="271"/>
        <end position="287"/>
    </location>
</feature>
<dbReference type="KEGG" id="pgv:SL003B_0450"/>
<evidence type="ECO:0000259" key="7">
    <source>
        <dbReference type="Pfam" id="PF00892"/>
    </source>
</evidence>
<comment type="similarity">
    <text evidence="2">Belongs to the EamA transporter family.</text>
</comment>
<dbReference type="SUPFAM" id="SSF103481">
    <property type="entry name" value="Multidrug resistance efflux transporter EmrE"/>
    <property type="match status" value="2"/>
</dbReference>
<evidence type="ECO:0000313" key="9">
    <source>
        <dbReference type="Proteomes" id="UP000008130"/>
    </source>
</evidence>
<dbReference type="GO" id="GO:0016020">
    <property type="term" value="C:membrane"/>
    <property type="evidence" value="ECO:0007669"/>
    <property type="project" value="UniProtKB-SubCell"/>
</dbReference>
<proteinExistence type="inferred from homology"/>
<dbReference type="InterPro" id="IPR000620">
    <property type="entry name" value="EamA_dom"/>
</dbReference>
<name>F2J315_POLGS</name>
<keyword evidence="4 6" id="KW-1133">Transmembrane helix</keyword>
<dbReference type="InterPro" id="IPR050638">
    <property type="entry name" value="AA-Vitamin_Transporters"/>
</dbReference>
<sequence>MTLKGLIAALTPAVFVLLWSTGFIGSKLGAPYAEPFVFLTLRFLLVLPALALIAVLAGAKWPDRPALVGHCIVTGMLVHGVYLGGVFWAIDNGMPAGAASLVVGLQPLVSTLGAGWILNEKILSRHWAGMALGAFGLVLVLAPRLGEAGSGITAATIAAVLLAVVAISLGTVYQKRFVPFTDHVAATTWQYVGALLVTVPLAFTETWTVEWTGEFVFALGWLVVVLSIGAILLLMALIRAGAVAEVASLFYLVPVATTVESYLLFGERLTLVQIGGMVLVVAAILLIRRRQRRPSPA</sequence>
<dbReference type="PANTHER" id="PTHR32322:SF2">
    <property type="entry name" value="EAMA DOMAIN-CONTAINING PROTEIN"/>
    <property type="match status" value="1"/>
</dbReference>
<evidence type="ECO:0000256" key="4">
    <source>
        <dbReference type="ARBA" id="ARBA00022989"/>
    </source>
</evidence>
<feature type="transmembrane region" description="Helical" evidence="6">
    <location>
        <begin position="152"/>
        <end position="172"/>
    </location>
</feature>
<dbReference type="PATRIC" id="fig|991905.3.peg.460"/>
<feature type="domain" description="EamA" evidence="7">
    <location>
        <begin position="5"/>
        <end position="141"/>
    </location>
</feature>
<feature type="transmembrane region" description="Helical" evidence="6">
    <location>
        <begin position="39"/>
        <end position="59"/>
    </location>
</feature>
<protein>
    <submittedName>
        <fullName evidence="8">Permease, DMT superfamily</fullName>
    </submittedName>
</protein>
<accession>F2J315</accession>
<evidence type="ECO:0000313" key="8">
    <source>
        <dbReference type="EMBL" id="ADZ68885.1"/>
    </source>
</evidence>
<evidence type="ECO:0000256" key="5">
    <source>
        <dbReference type="ARBA" id="ARBA00023136"/>
    </source>
</evidence>
<dbReference type="eggNOG" id="COG0697">
    <property type="taxonomic scope" value="Bacteria"/>
</dbReference>
<evidence type="ECO:0000256" key="6">
    <source>
        <dbReference type="SAM" id="Phobius"/>
    </source>
</evidence>
<evidence type="ECO:0000256" key="3">
    <source>
        <dbReference type="ARBA" id="ARBA00022692"/>
    </source>
</evidence>
<feature type="transmembrane region" description="Helical" evidence="6">
    <location>
        <begin position="66"/>
        <end position="90"/>
    </location>
</feature>
<dbReference type="OrthoDB" id="9809509at2"/>